<dbReference type="AlphaFoldDB" id="A0A9P0QSX2"/>
<dbReference type="EMBL" id="CAKXYY010000015">
    <property type="protein sequence ID" value="CAH2354324.1"/>
    <property type="molecule type" value="Genomic_DNA"/>
</dbReference>
<feature type="chain" id="PRO_5040267618" evidence="1">
    <location>
        <begin position="19"/>
        <end position="179"/>
    </location>
</feature>
<evidence type="ECO:0000313" key="2">
    <source>
        <dbReference type="EMBL" id="CAH2354324.1"/>
    </source>
</evidence>
<accession>A0A9P0QSX2</accession>
<gene>
    <name evidence="2" type="ORF">CLIB1423_15S03576</name>
</gene>
<reference evidence="2" key="1">
    <citation type="submission" date="2022-03" db="EMBL/GenBank/DDBJ databases">
        <authorList>
            <person name="Legras J.-L."/>
            <person name="Devillers H."/>
            <person name="Grondin C."/>
        </authorList>
    </citation>
    <scope>NUCLEOTIDE SEQUENCE</scope>
    <source>
        <strain evidence="2">CLIB 1423</strain>
    </source>
</reference>
<keyword evidence="1" id="KW-0732">Signal</keyword>
<protein>
    <submittedName>
        <fullName evidence="2">Uncharacterized protein</fullName>
    </submittedName>
</protein>
<evidence type="ECO:0000313" key="3">
    <source>
        <dbReference type="Proteomes" id="UP000837801"/>
    </source>
</evidence>
<proteinExistence type="predicted"/>
<organism evidence="2 3">
    <name type="scientific">[Candida] railenensis</name>
    <dbReference type="NCBI Taxonomy" id="45579"/>
    <lineage>
        <taxon>Eukaryota</taxon>
        <taxon>Fungi</taxon>
        <taxon>Dikarya</taxon>
        <taxon>Ascomycota</taxon>
        <taxon>Saccharomycotina</taxon>
        <taxon>Pichiomycetes</taxon>
        <taxon>Debaryomycetaceae</taxon>
        <taxon>Kurtzmaniella</taxon>
    </lineage>
</organism>
<dbReference type="Proteomes" id="UP000837801">
    <property type="component" value="Unassembled WGS sequence"/>
</dbReference>
<keyword evidence="3" id="KW-1185">Reference proteome</keyword>
<comment type="caution">
    <text evidence="2">The sequence shown here is derived from an EMBL/GenBank/DDBJ whole genome shotgun (WGS) entry which is preliminary data.</text>
</comment>
<sequence>MKFITLAALSALVASTYATDGLTDCYWEGTVQYCYYEGELGVVVPSASPDSGVTSYATCYTKVGKIICLNDRDDKVVWYEGTDAASVASTATANDYTYTGSTSANSASSTGTTSASTIVASTTAIGSNSTTDSTTSSSDSSSTSAAASSSASSSAASGSIMGVPSALGALLAVALASLY</sequence>
<feature type="signal peptide" evidence="1">
    <location>
        <begin position="1"/>
        <end position="18"/>
    </location>
</feature>
<name>A0A9P0QSX2_9ASCO</name>
<evidence type="ECO:0000256" key="1">
    <source>
        <dbReference type="SAM" id="SignalP"/>
    </source>
</evidence>